<feature type="domain" description="FMN-dependent dehydrogenase" evidence="11">
    <location>
        <begin position="2"/>
        <end position="64"/>
    </location>
</feature>
<evidence type="ECO:0000256" key="8">
    <source>
        <dbReference type="ARBA" id="ARBA00023229"/>
    </source>
</evidence>
<keyword evidence="4" id="KW-0288">FMN</keyword>
<comment type="subunit">
    <text evidence="10">Homooctamer. Dimer of tetramers.</text>
</comment>
<dbReference type="GO" id="GO:0016491">
    <property type="term" value="F:oxidoreductase activity"/>
    <property type="evidence" value="ECO:0007669"/>
    <property type="project" value="InterPro"/>
</dbReference>
<dbReference type="PANTHER" id="PTHR43665:SF1">
    <property type="entry name" value="ISOPENTENYL-DIPHOSPHATE DELTA-ISOMERASE"/>
    <property type="match status" value="1"/>
</dbReference>
<dbReference type="Pfam" id="PF01070">
    <property type="entry name" value="FMN_dh"/>
    <property type="match status" value="1"/>
</dbReference>
<keyword evidence="3" id="KW-0285">Flavoprotein</keyword>
<dbReference type="GO" id="GO:0046872">
    <property type="term" value="F:metal ion binding"/>
    <property type="evidence" value="ECO:0007669"/>
    <property type="project" value="UniProtKB-KW"/>
</dbReference>
<dbReference type="EMBL" id="VSSQ01047875">
    <property type="protein sequence ID" value="MPN01900.1"/>
    <property type="molecule type" value="Genomic_DNA"/>
</dbReference>
<dbReference type="AlphaFoldDB" id="A0A645EKQ5"/>
<dbReference type="InterPro" id="IPR000262">
    <property type="entry name" value="FMN-dep_DH"/>
</dbReference>
<keyword evidence="7" id="KW-0521">NADP</keyword>
<dbReference type="GO" id="GO:0008299">
    <property type="term" value="P:isoprenoid biosynthetic process"/>
    <property type="evidence" value="ECO:0007669"/>
    <property type="project" value="UniProtKB-KW"/>
</dbReference>
<dbReference type="GO" id="GO:0010181">
    <property type="term" value="F:FMN binding"/>
    <property type="evidence" value="ECO:0007669"/>
    <property type="project" value="InterPro"/>
</dbReference>
<keyword evidence="6" id="KW-0460">Magnesium</keyword>
<evidence type="ECO:0000259" key="11">
    <source>
        <dbReference type="Pfam" id="PF01070"/>
    </source>
</evidence>
<dbReference type="InterPro" id="IPR013785">
    <property type="entry name" value="Aldolase_TIM"/>
</dbReference>
<evidence type="ECO:0000256" key="7">
    <source>
        <dbReference type="ARBA" id="ARBA00022857"/>
    </source>
</evidence>
<keyword evidence="8" id="KW-0414">Isoprene biosynthesis</keyword>
<comment type="caution">
    <text evidence="12">The sequence shown here is derived from an EMBL/GenBank/DDBJ whole genome shotgun (WGS) entry which is preliminary data.</text>
</comment>
<keyword evidence="9 12" id="KW-0413">Isomerase</keyword>
<dbReference type="SUPFAM" id="SSF51395">
    <property type="entry name" value="FMN-linked oxidoreductases"/>
    <property type="match status" value="1"/>
</dbReference>
<dbReference type="InterPro" id="IPR011179">
    <property type="entry name" value="IPdP_isomerase"/>
</dbReference>
<dbReference type="PANTHER" id="PTHR43665">
    <property type="entry name" value="ISOPENTENYL-DIPHOSPHATE DELTA-ISOMERASE"/>
    <property type="match status" value="1"/>
</dbReference>
<evidence type="ECO:0000256" key="2">
    <source>
        <dbReference type="ARBA" id="ARBA00022490"/>
    </source>
</evidence>
<protein>
    <submittedName>
        <fullName evidence="12">Isopentenyl-diphosphate delta-isomerase</fullName>
        <ecNumber evidence="12">5.3.3.2</ecNumber>
    </submittedName>
</protein>
<organism evidence="12">
    <name type="scientific">bioreactor metagenome</name>
    <dbReference type="NCBI Taxonomy" id="1076179"/>
    <lineage>
        <taxon>unclassified sequences</taxon>
        <taxon>metagenomes</taxon>
        <taxon>ecological metagenomes</taxon>
    </lineage>
</organism>
<reference evidence="12" key="1">
    <citation type="submission" date="2019-08" db="EMBL/GenBank/DDBJ databases">
        <authorList>
            <person name="Kucharzyk K."/>
            <person name="Murdoch R.W."/>
            <person name="Higgins S."/>
            <person name="Loffler F."/>
        </authorList>
    </citation>
    <scope>NUCLEOTIDE SEQUENCE</scope>
</reference>
<keyword evidence="2" id="KW-0963">Cytoplasm</keyword>
<evidence type="ECO:0000256" key="4">
    <source>
        <dbReference type="ARBA" id="ARBA00022643"/>
    </source>
</evidence>
<accession>A0A645EKQ5</accession>
<dbReference type="GO" id="GO:0004452">
    <property type="term" value="F:isopentenyl-diphosphate delta-isomerase activity"/>
    <property type="evidence" value="ECO:0007669"/>
    <property type="project" value="UniProtKB-EC"/>
</dbReference>
<evidence type="ECO:0000256" key="1">
    <source>
        <dbReference type="ARBA" id="ARBA00001917"/>
    </source>
</evidence>
<evidence type="ECO:0000256" key="6">
    <source>
        <dbReference type="ARBA" id="ARBA00022842"/>
    </source>
</evidence>
<dbReference type="Gene3D" id="3.20.20.70">
    <property type="entry name" value="Aldolase class I"/>
    <property type="match status" value="1"/>
</dbReference>
<evidence type="ECO:0000256" key="5">
    <source>
        <dbReference type="ARBA" id="ARBA00022723"/>
    </source>
</evidence>
<name>A0A645EKQ5_9ZZZZ</name>
<gene>
    <name evidence="12" type="primary">fni_13</name>
    <name evidence="12" type="ORF">SDC9_149113</name>
</gene>
<keyword evidence="5" id="KW-0479">Metal-binding</keyword>
<evidence type="ECO:0000313" key="12">
    <source>
        <dbReference type="EMBL" id="MPN01900.1"/>
    </source>
</evidence>
<dbReference type="EC" id="5.3.3.2" evidence="12"/>
<evidence type="ECO:0000256" key="9">
    <source>
        <dbReference type="ARBA" id="ARBA00023235"/>
    </source>
</evidence>
<sequence>MRSGLDIAKSIALGASVASAALPFVGPSLEGKESVVNVLSCMLEEFKAAMFLCGCSDIQALHNAPVVVTGWTREYLEQRGFNIKDLSLPKNAL</sequence>
<proteinExistence type="predicted"/>
<comment type="cofactor">
    <cofactor evidence="1">
        <name>FMN</name>
        <dbReference type="ChEBI" id="CHEBI:58210"/>
    </cofactor>
</comment>
<evidence type="ECO:0000256" key="3">
    <source>
        <dbReference type="ARBA" id="ARBA00022630"/>
    </source>
</evidence>
<evidence type="ECO:0000256" key="10">
    <source>
        <dbReference type="ARBA" id="ARBA00025810"/>
    </source>
</evidence>